<accession>A0A4Z0A7W0</accession>
<dbReference type="EMBL" id="SFCI01000111">
    <property type="protein sequence ID" value="TFY82417.1"/>
    <property type="molecule type" value="Genomic_DNA"/>
</dbReference>
<name>A0A4Z0A7W0_9AGAM</name>
<proteinExistence type="predicted"/>
<dbReference type="AlphaFoldDB" id="A0A4Z0A7W0"/>
<dbReference type="Proteomes" id="UP000298061">
    <property type="component" value="Unassembled WGS sequence"/>
</dbReference>
<organism evidence="1 2">
    <name type="scientific">Hericium alpestre</name>
    <dbReference type="NCBI Taxonomy" id="135208"/>
    <lineage>
        <taxon>Eukaryota</taxon>
        <taxon>Fungi</taxon>
        <taxon>Dikarya</taxon>
        <taxon>Basidiomycota</taxon>
        <taxon>Agaricomycotina</taxon>
        <taxon>Agaricomycetes</taxon>
        <taxon>Russulales</taxon>
        <taxon>Hericiaceae</taxon>
        <taxon>Hericium</taxon>
    </lineage>
</organism>
<dbReference type="OrthoDB" id="202470at2759"/>
<sequence length="58" mass="6308">MKLAVTGWVVISALKQGHTVLGMDNVRLGDVSFSADPGFTFLEIDLREFDKALEALKG</sequence>
<protein>
    <submittedName>
        <fullName evidence="1">Uncharacterized protein</fullName>
    </submittedName>
</protein>
<evidence type="ECO:0000313" key="2">
    <source>
        <dbReference type="Proteomes" id="UP000298061"/>
    </source>
</evidence>
<comment type="caution">
    <text evidence="1">The sequence shown here is derived from an EMBL/GenBank/DDBJ whole genome shotgun (WGS) entry which is preliminary data.</text>
</comment>
<keyword evidence="2" id="KW-1185">Reference proteome</keyword>
<reference evidence="1 2" key="1">
    <citation type="submission" date="2019-02" db="EMBL/GenBank/DDBJ databases">
        <title>Genome sequencing of the rare red list fungi Hericium alpestre (H. flagellum).</title>
        <authorList>
            <person name="Buettner E."/>
            <person name="Kellner H."/>
        </authorList>
    </citation>
    <scope>NUCLEOTIDE SEQUENCE [LARGE SCALE GENOMIC DNA]</scope>
    <source>
        <strain evidence="1 2">DSM 108284</strain>
    </source>
</reference>
<evidence type="ECO:0000313" key="1">
    <source>
        <dbReference type="EMBL" id="TFY82417.1"/>
    </source>
</evidence>
<gene>
    <name evidence="1" type="ORF">EWM64_g1601</name>
</gene>